<dbReference type="EMBL" id="JAPDOD010000069">
    <property type="protein sequence ID" value="MDA0166584.1"/>
    <property type="molecule type" value="Genomic_DNA"/>
</dbReference>
<dbReference type="InterPro" id="IPR017658">
    <property type="entry name" value="HhH-GPD_base_excis"/>
</dbReference>
<dbReference type="AlphaFoldDB" id="A0A9X3N1B0"/>
<name>A0A9X3N1B0_9ACTN</name>
<evidence type="ECO:0000313" key="2">
    <source>
        <dbReference type="Proteomes" id="UP001149140"/>
    </source>
</evidence>
<protein>
    <submittedName>
        <fullName evidence="1">DNA repair protein</fullName>
    </submittedName>
</protein>
<accession>A0A9X3N1B0</accession>
<dbReference type="Proteomes" id="UP001149140">
    <property type="component" value="Unassembled WGS sequence"/>
</dbReference>
<evidence type="ECO:0000313" key="1">
    <source>
        <dbReference type="EMBL" id="MDA0166584.1"/>
    </source>
</evidence>
<gene>
    <name evidence="1" type="ORF">OM076_40350</name>
</gene>
<dbReference type="SUPFAM" id="SSF48150">
    <property type="entry name" value="DNA-glycosylase"/>
    <property type="match status" value="1"/>
</dbReference>
<dbReference type="RefSeq" id="WP_270045842.1">
    <property type="nucleotide sequence ID" value="NZ_JAPDOD010000069.1"/>
</dbReference>
<organism evidence="1 2">
    <name type="scientific">Solirubrobacter ginsenosidimutans</name>
    <dbReference type="NCBI Taxonomy" id="490573"/>
    <lineage>
        <taxon>Bacteria</taxon>
        <taxon>Bacillati</taxon>
        <taxon>Actinomycetota</taxon>
        <taxon>Thermoleophilia</taxon>
        <taxon>Solirubrobacterales</taxon>
        <taxon>Solirubrobacteraceae</taxon>
        <taxon>Solirubrobacter</taxon>
    </lineage>
</organism>
<dbReference type="GO" id="GO:0003824">
    <property type="term" value="F:catalytic activity"/>
    <property type="evidence" value="ECO:0007669"/>
    <property type="project" value="InterPro"/>
</dbReference>
<sequence length="180" mass="19552">MTDRLHFTGNAEADALLVQDPFALLVGFALDQQVPVQKAFMGPFVLRERLGTLDVAAVAGADLDPIFRERPAIHRFPGAMATRVHELAEHVIEHYDGHAARVWTDATTTDELRANLAGLPGYGDMKIKALGSVLAKRFGVALAEPLIPWHPTLGDVDSAAALKGYQAAKKVHKAEWLAKQ</sequence>
<dbReference type="InterPro" id="IPR011257">
    <property type="entry name" value="DNA_glycosylase"/>
</dbReference>
<dbReference type="NCBIfam" id="TIGR03252">
    <property type="entry name" value="HhH-GPD-type base excision DNA repair protein"/>
    <property type="match status" value="1"/>
</dbReference>
<comment type="caution">
    <text evidence="1">The sequence shown here is derived from an EMBL/GenBank/DDBJ whole genome shotgun (WGS) entry which is preliminary data.</text>
</comment>
<dbReference type="GO" id="GO:0006281">
    <property type="term" value="P:DNA repair"/>
    <property type="evidence" value="ECO:0007669"/>
    <property type="project" value="InterPro"/>
</dbReference>
<keyword evidence="2" id="KW-1185">Reference proteome</keyword>
<proteinExistence type="predicted"/>
<reference evidence="1" key="1">
    <citation type="submission" date="2022-10" db="EMBL/GenBank/DDBJ databases">
        <title>The WGS of Solirubrobacter ginsenosidimutans DSM 21036.</title>
        <authorList>
            <person name="Jiang Z."/>
        </authorList>
    </citation>
    <scope>NUCLEOTIDE SEQUENCE</scope>
    <source>
        <strain evidence="1">DSM 21036</strain>
    </source>
</reference>